<dbReference type="CDD" id="cd00024">
    <property type="entry name" value="CD_CSD"/>
    <property type="match status" value="2"/>
</dbReference>
<dbReference type="SMART" id="SM00298">
    <property type="entry name" value="CHROMO"/>
    <property type="match status" value="2"/>
</dbReference>
<name>A0A9N9TJN9_PHYSR</name>
<dbReference type="GO" id="GO:0005634">
    <property type="term" value="C:nucleus"/>
    <property type="evidence" value="ECO:0007669"/>
    <property type="project" value="UniProtKB-SubCell"/>
</dbReference>
<feature type="region of interest" description="Disordered" evidence="3">
    <location>
        <begin position="1"/>
        <end position="93"/>
    </location>
</feature>
<dbReference type="PROSITE" id="PS00598">
    <property type="entry name" value="CHROMO_1"/>
    <property type="match status" value="1"/>
</dbReference>
<accession>A0A9N9TJN9</accession>
<evidence type="ECO:0000313" key="6">
    <source>
        <dbReference type="Proteomes" id="UP001153712"/>
    </source>
</evidence>
<organism evidence="5 6">
    <name type="scientific">Phyllotreta striolata</name>
    <name type="common">Striped flea beetle</name>
    <name type="synonym">Crioceris striolata</name>
    <dbReference type="NCBI Taxonomy" id="444603"/>
    <lineage>
        <taxon>Eukaryota</taxon>
        <taxon>Metazoa</taxon>
        <taxon>Ecdysozoa</taxon>
        <taxon>Arthropoda</taxon>
        <taxon>Hexapoda</taxon>
        <taxon>Insecta</taxon>
        <taxon>Pterygota</taxon>
        <taxon>Neoptera</taxon>
        <taxon>Endopterygota</taxon>
        <taxon>Coleoptera</taxon>
        <taxon>Polyphaga</taxon>
        <taxon>Cucujiformia</taxon>
        <taxon>Chrysomeloidea</taxon>
        <taxon>Chrysomelidae</taxon>
        <taxon>Galerucinae</taxon>
        <taxon>Alticini</taxon>
        <taxon>Phyllotreta</taxon>
    </lineage>
</organism>
<dbReference type="SUPFAM" id="SSF54160">
    <property type="entry name" value="Chromo domain-like"/>
    <property type="match status" value="2"/>
</dbReference>
<dbReference type="AlphaFoldDB" id="A0A9N9TJN9"/>
<dbReference type="EMBL" id="OU900107">
    <property type="protein sequence ID" value="CAG9857494.1"/>
    <property type="molecule type" value="Genomic_DNA"/>
</dbReference>
<feature type="domain" description="Chromo" evidence="4">
    <location>
        <begin position="168"/>
        <end position="227"/>
    </location>
</feature>
<proteinExistence type="predicted"/>
<comment type="subcellular location">
    <subcellularLocation>
        <location evidence="1">Nucleus</location>
    </subcellularLocation>
</comment>
<dbReference type="Proteomes" id="UP001153712">
    <property type="component" value="Chromosome 14"/>
</dbReference>
<feature type="compositionally biased region" description="Basic and acidic residues" evidence="3">
    <location>
        <begin position="256"/>
        <end position="267"/>
    </location>
</feature>
<dbReference type="InterPro" id="IPR000953">
    <property type="entry name" value="Chromo/chromo_shadow_dom"/>
</dbReference>
<feature type="compositionally biased region" description="Basic residues" evidence="3">
    <location>
        <begin position="42"/>
        <end position="59"/>
    </location>
</feature>
<evidence type="ECO:0000313" key="5">
    <source>
        <dbReference type="EMBL" id="CAG9857494.1"/>
    </source>
</evidence>
<evidence type="ECO:0000256" key="2">
    <source>
        <dbReference type="ARBA" id="ARBA00023242"/>
    </source>
</evidence>
<dbReference type="InterPro" id="IPR016197">
    <property type="entry name" value="Chromo-like_dom_sf"/>
</dbReference>
<dbReference type="InterPro" id="IPR051219">
    <property type="entry name" value="Heterochromatin_chromo-domain"/>
</dbReference>
<dbReference type="OrthoDB" id="5376140at2759"/>
<feature type="region of interest" description="Disordered" evidence="3">
    <location>
        <begin position="138"/>
        <end position="164"/>
    </location>
</feature>
<feature type="compositionally biased region" description="Basic and acidic residues" evidence="3">
    <location>
        <begin position="60"/>
        <end position="75"/>
    </location>
</feature>
<keyword evidence="6" id="KW-1185">Reference proteome</keyword>
<keyword evidence="2" id="KW-0539">Nucleus</keyword>
<gene>
    <name evidence="5" type="ORF">PHYEVI_LOCUS3899</name>
</gene>
<reference evidence="5" key="1">
    <citation type="submission" date="2022-01" db="EMBL/GenBank/DDBJ databases">
        <authorList>
            <person name="King R."/>
        </authorList>
    </citation>
    <scope>NUCLEOTIDE SEQUENCE</scope>
</reference>
<feature type="region of interest" description="Disordered" evidence="3">
    <location>
        <begin position="236"/>
        <end position="267"/>
    </location>
</feature>
<dbReference type="GO" id="GO:0005694">
    <property type="term" value="C:chromosome"/>
    <property type="evidence" value="ECO:0007669"/>
    <property type="project" value="UniProtKB-ARBA"/>
</dbReference>
<feature type="compositionally biased region" description="Acidic residues" evidence="3">
    <location>
        <begin position="28"/>
        <end position="39"/>
    </location>
</feature>
<protein>
    <recommendedName>
        <fullName evidence="4">Chromo domain-containing protein</fullName>
    </recommendedName>
</protein>
<evidence type="ECO:0000256" key="3">
    <source>
        <dbReference type="SAM" id="MobiDB-lite"/>
    </source>
</evidence>
<evidence type="ECO:0000256" key="1">
    <source>
        <dbReference type="ARBA" id="ARBA00004123"/>
    </source>
</evidence>
<dbReference type="InterPro" id="IPR023780">
    <property type="entry name" value="Chromo_domain"/>
</dbReference>
<feature type="compositionally biased region" description="Acidic residues" evidence="3">
    <location>
        <begin position="76"/>
        <end position="92"/>
    </location>
</feature>
<evidence type="ECO:0000259" key="4">
    <source>
        <dbReference type="PROSITE" id="PS50013"/>
    </source>
</evidence>
<dbReference type="InterPro" id="IPR017984">
    <property type="entry name" value="Chromo_dom_subgr"/>
</dbReference>
<dbReference type="Gene3D" id="2.40.50.40">
    <property type="match status" value="2"/>
</dbReference>
<dbReference type="PRINTS" id="PR00504">
    <property type="entry name" value="CHROMODOMAIN"/>
</dbReference>
<feature type="domain" description="Chromo" evidence="4">
    <location>
        <begin position="92"/>
        <end position="150"/>
    </location>
</feature>
<dbReference type="Pfam" id="PF00385">
    <property type="entry name" value="Chromo"/>
    <property type="match status" value="2"/>
</dbReference>
<feature type="compositionally biased region" description="Basic residues" evidence="3">
    <location>
        <begin position="138"/>
        <end position="153"/>
    </location>
</feature>
<dbReference type="InterPro" id="IPR023779">
    <property type="entry name" value="Chromodomain_CS"/>
</dbReference>
<dbReference type="PROSITE" id="PS50013">
    <property type="entry name" value="CHROMO_2"/>
    <property type="match status" value="2"/>
</dbReference>
<sequence>MKRKTSRKSQQPEDNGVGSEDNEHNLEEQEPLSQDDEDKPLEKRRKSSKSSKKSQKKQSKNGDTESKKPEKKPENSDGEENASNAEEEESQYEVEKILGEKVIKGVRHFLIRWKGYEEESDTWEPVDTLSCNDLIKAYRAKKKSSPKTNKKPSKPKDTSDEWDENEDFEVDKILDVHFCKDGKREFLVSWKGYSMKESSWEPEENMSCKELIAKFMQKVEHAKSLTEKELRVNRKHVQRLTYNSPEGGRRLSKRMSGKERVQYHDTD</sequence>
<dbReference type="PANTHER" id="PTHR22812">
    <property type="entry name" value="CHROMOBOX PROTEIN"/>
    <property type="match status" value="1"/>
</dbReference>